<dbReference type="SUPFAM" id="SSF53335">
    <property type="entry name" value="S-adenosyl-L-methionine-dependent methyltransferases"/>
    <property type="match status" value="1"/>
</dbReference>
<keyword evidence="1" id="KW-0489">Methyltransferase</keyword>
<evidence type="ECO:0000313" key="3">
    <source>
        <dbReference type="EnsemblMetazoa" id="XP_786900"/>
    </source>
</evidence>
<evidence type="ECO:0000313" key="4">
    <source>
        <dbReference type="Proteomes" id="UP000007110"/>
    </source>
</evidence>
<dbReference type="AlphaFoldDB" id="A0A7M7REJ9"/>
<sequence length="298" mass="33829">METANLKSLMHDPDYYTKSFHAYAKSSKKFAVLEKWGENVFPKLIGDRLVDTLPADTNINMLGIGSGSGEMDSAMAASLKARFKSVRNVVIEPAAKQLEKYRSLVKSNKSDFEGIEFDLRQLGIDEYRSQEGDKPRKYHFISAIHSIYYAEDHKDTIRYLYDCLEEGGILLIIVVSVAGGFWRLWDRFTRFQDSVSRYLCTTHLRDSLSSLDIPFDESRQASCVDITSCFEEGSEDGELIIDFLSHTVDLRGSASPELYQEVVDYMGSDQCSERKEDGTILFNNDWDAVIVQKPLSKS</sequence>
<dbReference type="GO" id="GO:0008168">
    <property type="term" value="F:methyltransferase activity"/>
    <property type="evidence" value="ECO:0007669"/>
    <property type="project" value="UniProtKB-KW"/>
</dbReference>
<reference evidence="4" key="1">
    <citation type="submission" date="2015-02" db="EMBL/GenBank/DDBJ databases">
        <title>Genome sequencing for Strongylocentrotus purpuratus.</title>
        <authorList>
            <person name="Murali S."/>
            <person name="Liu Y."/>
            <person name="Vee V."/>
            <person name="English A."/>
            <person name="Wang M."/>
            <person name="Skinner E."/>
            <person name="Han Y."/>
            <person name="Muzny D.M."/>
            <person name="Worley K.C."/>
            <person name="Gibbs R.A."/>
        </authorList>
    </citation>
    <scope>NUCLEOTIDE SEQUENCE</scope>
</reference>
<evidence type="ECO:0000256" key="2">
    <source>
        <dbReference type="ARBA" id="ARBA00022679"/>
    </source>
</evidence>
<dbReference type="EnsemblMetazoa" id="XM_781807">
    <property type="protein sequence ID" value="XP_786900"/>
    <property type="gene ID" value="LOC581824"/>
</dbReference>
<dbReference type="GeneID" id="581824"/>
<reference evidence="3" key="2">
    <citation type="submission" date="2021-01" db="UniProtKB">
        <authorList>
            <consortium name="EnsemblMetazoa"/>
        </authorList>
    </citation>
    <scope>IDENTIFICATION</scope>
</reference>
<dbReference type="KEGG" id="spu:581824"/>
<keyword evidence="4" id="KW-1185">Reference proteome</keyword>
<dbReference type="InterPro" id="IPR029063">
    <property type="entry name" value="SAM-dependent_MTases_sf"/>
</dbReference>
<evidence type="ECO:0008006" key="5">
    <source>
        <dbReference type="Google" id="ProtNLM"/>
    </source>
</evidence>
<dbReference type="RefSeq" id="XP_786900.2">
    <property type="nucleotide sequence ID" value="XM_781807.5"/>
</dbReference>
<dbReference type="Pfam" id="PF13489">
    <property type="entry name" value="Methyltransf_23"/>
    <property type="match status" value="1"/>
</dbReference>
<dbReference type="Proteomes" id="UP000007110">
    <property type="component" value="Unassembled WGS sequence"/>
</dbReference>
<dbReference type="OMA" id="YTGKASY"/>
<protein>
    <recommendedName>
        <fullName evidence="5">Histamine N-methyltransferase</fullName>
    </recommendedName>
</protein>
<evidence type="ECO:0000256" key="1">
    <source>
        <dbReference type="ARBA" id="ARBA00022603"/>
    </source>
</evidence>
<dbReference type="OrthoDB" id="5984880at2759"/>
<dbReference type="FunFam" id="3.40.50.150:FF:000118">
    <property type="entry name" value="Histamine N-methyltransferase"/>
    <property type="match status" value="1"/>
</dbReference>
<dbReference type="Gene3D" id="3.40.50.150">
    <property type="entry name" value="Vaccinia Virus protein VP39"/>
    <property type="match status" value="1"/>
</dbReference>
<keyword evidence="2" id="KW-0808">Transferase</keyword>
<dbReference type="InParanoid" id="A0A7M7REJ9"/>
<dbReference type="FunCoup" id="A0A7M7REJ9">
    <property type="interactions" value="429"/>
</dbReference>
<organism evidence="3 4">
    <name type="scientific">Strongylocentrotus purpuratus</name>
    <name type="common">Purple sea urchin</name>
    <dbReference type="NCBI Taxonomy" id="7668"/>
    <lineage>
        <taxon>Eukaryota</taxon>
        <taxon>Metazoa</taxon>
        <taxon>Echinodermata</taxon>
        <taxon>Eleutherozoa</taxon>
        <taxon>Echinozoa</taxon>
        <taxon>Echinoidea</taxon>
        <taxon>Euechinoidea</taxon>
        <taxon>Echinacea</taxon>
        <taxon>Camarodonta</taxon>
        <taxon>Echinidea</taxon>
        <taxon>Strongylocentrotidae</taxon>
        <taxon>Strongylocentrotus</taxon>
    </lineage>
</organism>
<proteinExistence type="predicted"/>
<name>A0A7M7REJ9_STRPU</name>
<dbReference type="GO" id="GO:0032259">
    <property type="term" value="P:methylation"/>
    <property type="evidence" value="ECO:0007669"/>
    <property type="project" value="UniProtKB-KW"/>
</dbReference>
<accession>A0A7M7REJ9</accession>